<organism evidence="1 2">
    <name type="scientific">Aspergillus tanneri</name>
    <dbReference type="NCBI Taxonomy" id="1220188"/>
    <lineage>
        <taxon>Eukaryota</taxon>
        <taxon>Fungi</taxon>
        <taxon>Dikarya</taxon>
        <taxon>Ascomycota</taxon>
        <taxon>Pezizomycotina</taxon>
        <taxon>Eurotiomycetes</taxon>
        <taxon>Eurotiomycetidae</taxon>
        <taxon>Eurotiales</taxon>
        <taxon>Aspergillaceae</taxon>
        <taxon>Aspergillus</taxon>
        <taxon>Aspergillus subgen. Circumdati</taxon>
    </lineage>
</organism>
<comment type="caution">
    <text evidence="1">The sequence shown here is derived from an EMBL/GenBank/DDBJ whole genome shotgun (WGS) entry which is preliminary data.</text>
</comment>
<name>A0A4S3JB46_9EURO</name>
<protein>
    <submittedName>
        <fullName evidence="1">Uncharacterized protein</fullName>
    </submittedName>
</protein>
<dbReference type="VEuPathDB" id="FungiDB:EYZ11_008175"/>
<gene>
    <name evidence="1" type="ORF">EYZ11_008175</name>
</gene>
<dbReference type="AlphaFoldDB" id="A0A4S3JB46"/>
<reference evidence="1 2" key="1">
    <citation type="submission" date="2019-03" db="EMBL/GenBank/DDBJ databases">
        <title>The genome sequence of a newly discovered highly antifungal drug resistant Aspergillus species, Aspergillus tanneri NIH 1004.</title>
        <authorList>
            <person name="Mounaud S."/>
            <person name="Singh I."/>
            <person name="Joardar V."/>
            <person name="Pakala S."/>
            <person name="Pakala S."/>
            <person name="Venepally P."/>
            <person name="Hoover J."/>
            <person name="Nierman W."/>
            <person name="Chung J."/>
            <person name="Losada L."/>
        </authorList>
    </citation>
    <scope>NUCLEOTIDE SEQUENCE [LARGE SCALE GENOMIC DNA]</scope>
    <source>
        <strain evidence="1 2">NIH1004</strain>
    </source>
</reference>
<proteinExistence type="predicted"/>
<evidence type="ECO:0000313" key="1">
    <source>
        <dbReference type="EMBL" id="THC92359.1"/>
    </source>
</evidence>
<dbReference type="Proteomes" id="UP000308092">
    <property type="component" value="Unassembled WGS sequence"/>
</dbReference>
<accession>A0A4S3JB46</accession>
<keyword evidence="2" id="KW-1185">Reference proteome</keyword>
<dbReference type="EMBL" id="SOSA01000341">
    <property type="protein sequence ID" value="THC92359.1"/>
    <property type="molecule type" value="Genomic_DNA"/>
</dbReference>
<evidence type="ECO:0000313" key="2">
    <source>
        <dbReference type="Proteomes" id="UP000308092"/>
    </source>
</evidence>
<sequence>MVLSGYRYQSLESRGIGLDAALEIATARHSVLLSLPTADMLTGVLAALDIMIMLRDWATTIGGSWHGSAA</sequence>